<feature type="compositionally biased region" description="Polar residues" evidence="1">
    <location>
        <begin position="171"/>
        <end position="180"/>
    </location>
</feature>
<evidence type="ECO:0000256" key="2">
    <source>
        <dbReference type="SAM" id="Phobius"/>
    </source>
</evidence>
<feature type="transmembrane region" description="Helical" evidence="2">
    <location>
        <begin position="65"/>
        <end position="87"/>
    </location>
</feature>
<dbReference type="PANTHER" id="PTHR30105:SF2">
    <property type="entry name" value="DIVERGENT POLYSACCHARIDE DEACETYLASE SUPERFAMILY"/>
    <property type="match status" value="1"/>
</dbReference>
<accession>A0A1E5Q998</accession>
<evidence type="ECO:0000256" key="1">
    <source>
        <dbReference type="SAM" id="MobiDB-lite"/>
    </source>
</evidence>
<proteinExistence type="predicted"/>
<reference evidence="4" key="1">
    <citation type="submission" date="2016-07" db="EMBL/GenBank/DDBJ databases">
        <authorList>
            <person name="Florea S."/>
            <person name="Webb J.S."/>
            <person name="Jaromczyk J."/>
            <person name="Schardl C.L."/>
        </authorList>
    </citation>
    <scope>NUCLEOTIDE SEQUENCE [LARGE SCALE GENOMIC DNA]</scope>
    <source>
        <strain evidence="4">MV-1</strain>
    </source>
</reference>
<protein>
    <recommendedName>
        <fullName evidence="5">Divergent polysaccharide deacetylase family protein</fullName>
    </recommendedName>
</protein>
<evidence type="ECO:0008006" key="5">
    <source>
        <dbReference type="Google" id="ProtNLM"/>
    </source>
</evidence>
<evidence type="ECO:0000313" key="3">
    <source>
        <dbReference type="EMBL" id="OEJ67991.1"/>
    </source>
</evidence>
<dbReference type="EMBL" id="MCGG01000017">
    <property type="protein sequence ID" value="OEJ67991.1"/>
    <property type="molecule type" value="Genomic_DNA"/>
</dbReference>
<dbReference type="GO" id="GO:0005975">
    <property type="term" value="P:carbohydrate metabolic process"/>
    <property type="evidence" value="ECO:0007669"/>
    <property type="project" value="InterPro"/>
</dbReference>
<dbReference type="RefSeq" id="WP_069957319.1">
    <property type="nucleotide sequence ID" value="NZ_MCGG01000017.1"/>
</dbReference>
<keyword evidence="2" id="KW-1133">Transmembrane helix</keyword>
<dbReference type="PANTHER" id="PTHR30105">
    <property type="entry name" value="UNCHARACTERIZED YIBQ-RELATED"/>
    <property type="match status" value="1"/>
</dbReference>
<organism evidence="3 4">
    <name type="scientific">Magnetovibrio blakemorei</name>
    <dbReference type="NCBI Taxonomy" id="28181"/>
    <lineage>
        <taxon>Bacteria</taxon>
        <taxon>Pseudomonadati</taxon>
        <taxon>Pseudomonadota</taxon>
        <taxon>Alphaproteobacteria</taxon>
        <taxon>Rhodospirillales</taxon>
        <taxon>Magnetovibrionaceae</taxon>
        <taxon>Magnetovibrio</taxon>
    </lineage>
</organism>
<gene>
    <name evidence="3" type="ORF">BEN30_06875</name>
</gene>
<dbReference type="Proteomes" id="UP000095347">
    <property type="component" value="Unassembled WGS sequence"/>
</dbReference>
<dbReference type="CDD" id="cd10936">
    <property type="entry name" value="CE4_DAC2"/>
    <property type="match status" value="1"/>
</dbReference>
<dbReference type="AlphaFoldDB" id="A0A1E5Q998"/>
<dbReference type="OrthoDB" id="9784811at2"/>
<sequence length="450" mass="49557">MTRKPAPLSAKSRLAKRTVAKHKARKVAARFAWLRKGVLLVMQMWHHPVVRRAFAKTIWVPKLNVELPLVATAAFVGFLVLASGLGYMGAKTLFGTSGTHISLQLPPQLPAKPAQTVIQQTHGLRGVILPEPPEASEPSALVSNVAPGNTPGTPLAYEEKALDEVYEPSPHTDNAKTQPPGNELGSVTPVPHEPNLGPQPLWLKNAIAFTPLEGLPMIAIVIDDMGVDRKRSEHMWEDIPAPLTLSFMTYAHDLDEQTQAARARGHELMLHMPMEPSSVTIDAGPNVLMTTMPDTEIRNLANWGMDRFAGFIGVNNHMGSHFTEDSHAMHIVLQEIQKRGLLYLDSRTSSHTVGPKVARELGMAALERNVFLDNDNVPAKVLNQLQEVERLARQHGRVIAIGHPRDATIRVLKEWIPEARARGLAIVPISTLMKDRLKRQAAKRLVQNPG</sequence>
<feature type="region of interest" description="Disordered" evidence="1">
    <location>
        <begin position="167"/>
        <end position="191"/>
    </location>
</feature>
<dbReference type="InterPro" id="IPR011330">
    <property type="entry name" value="Glyco_hydro/deAcase_b/a-brl"/>
</dbReference>
<name>A0A1E5Q998_9PROT</name>
<dbReference type="SUPFAM" id="SSF88713">
    <property type="entry name" value="Glycoside hydrolase/deacetylase"/>
    <property type="match status" value="1"/>
</dbReference>
<comment type="caution">
    <text evidence="3">The sequence shown here is derived from an EMBL/GenBank/DDBJ whole genome shotgun (WGS) entry which is preliminary data.</text>
</comment>
<keyword evidence="4" id="KW-1185">Reference proteome</keyword>
<evidence type="ECO:0000313" key="4">
    <source>
        <dbReference type="Proteomes" id="UP000095347"/>
    </source>
</evidence>
<dbReference type="STRING" id="28181.BEN30_06875"/>
<keyword evidence="2" id="KW-0812">Transmembrane</keyword>
<dbReference type="InterPro" id="IPR006837">
    <property type="entry name" value="Divergent_DAC"/>
</dbReference>
<dbReference type="Pfam" id="PF04748">
    <property type="entry name" value="Polysacc_deac_2"/>
    <property type="match status" value="1"/>
</dbReference>
<dbReference type="Gene3D" id="3.20.20.370">
    <property type="entry name" value="Glycoside hydrolase/deacetylase"/>
    <property type="match status" value="1"/>
</dbReference>
<keyword evidence="2" id="KW-0472">Membrane</keyword>